<name>A0ABM8T7R3_9BURK</name>
<sequence length="467" mass="54574">MNILTRSCPNGMSCSSKLQDLGQFCRSGTSRSRSLDLGVTMAVLPTIFRLLAMLLTRLLNSCHHFPGFVYEGARLCDRTQTIEIDVRPRKGSKPVCSCCNERASGYDTLGERRFEFIPIWGFAVILLYSMRRVDCRRCGVKVETVPWAIGKHTLTKAYMLFLAQWARKLSWKETALSFRTSWEKVFNAVEWVVDWGLNHRELGTIRAFGVDEIQYGRGHQYLTLVYQIEAGCTRLLWVGQERTKESFAKFFAMIGKPLCEKVEFVCSDMWKPYLEMIARHCPNALNILDRFHIVARMNKAIDEVRADEARRMSRDGYEPVLKKFRWCLLARRENLTGKQRVRLRDLLQYNLRSVRAYLLKEEFQQLWDYISPVWAGKFLDQWCKQVMRSRIEPMKKFARTVRSHRELILNYFRARKQFSSGVIEGLNNKAKVTMRKAYGFRTFRATEIALYHAPGKLPEPPSTHTFY</sequence>
<dbReference type="PANTHER" id="PTHR33498">
    <property type="entry name" value="TRANSPOSASE FOR INSERTION SEQUENCE ELEMENT IS1557"/>
    <property type="match status" value="1"/>
</dbReference>
<proteinExistence type="predicted"/>
<protein>
    <recommendedName>
        <fullName evidence="1">Transposase IS204/IS1001/IS1096/IS1165 DDE domain-containing protein</fullName>
    </recommendedName>
</protein>
<dbReference type="Pfam" id="PF01610">
    <property type="entry name" value="DDE_Tnp_ISL3"/>
    <property type="match status" value="1"/>
</dbReference>
<dbReference type="Proteomes" id="UP000674425">
    <property type="component" value="Unassembled WGS sequence"/>
</dbReference>
<dbReference type="InterPro" id="IPR002560">
    <property type="entry name" value="Transposase_DDE"/>
</dbReference>
<feature type="domain" description="Transposase IS204/IS1001/IS1096/IS1165 DDE" evidence="1">
    <location>
        <begin position="209"/>
        <end position="445"/>
    </location>
</feature>
<reference evidence="2 3" key="1">
    <citation type="submission" date="2021-02" db="EMBL/GenBank/DDBJ databases">
        <authorList>
            <person name="Vanwijnsberghe S."/>
        </authorList>
    </citation>
    <scope>NUCLEOTIDE SEQUENCE [LARGE SCALE GENOMIC DNA]</scope>
    <source>
        <strain evidence="2 3">R-69658</strain>
    </source>
</reference>
<accession>A0ABM8T7R3</accession>
<gene>
    <name evidence="2" type="ORF">R69658_07714</name>
</gene>
<organism evidence="2 3">
    <name type="scientific">Paraburkholderia aspalathi</name>
    <dbReference type="NCBI Taxonomy" id="1324617"/>
    <lineage>
        <taxon>Bacteria</taxon>
        <taxon>Pseudomonadati</taxon>
        <taxon>Pseudomonadota</taxon>
        <taxon>Betaproteobacteria</taxon>
        <taxon>Burkholderiales</taxon>
        <taxon>Burkholderiaceae</taxon>
        <taxon>Paraburkholderia</taxon>
    </lineage>
</organism>
<dbReference type="EMBL" id="CAJNAU010000177">
    <property type="protein sequence ID" value="CAE6863117.1"/>
    <property type="molecule type" value="Genomic_DNA"/>
</dbReference>
<dbReference type="NCBIfam" id="NF033550">
    <property type="entry name" value="transpos_ISL3"/>
    <property type="match status" value="1"/>
</dbReference>
<evidence type="ECO:0000259" key="1">
    <source>
        <dbReference type="Pfam" id="PF01610"/>
    </source>
</evidence>
<comment type="caution">
    <text evidence="2">The sequence shown here is derived from an EMBL/GenBank/DDBJ whole genome shotgun (WGS) entry which is preliminary data.</text>
</comment>
<keyword evidence="3" id="KW-1185">Reference proteome</keyword>
<dbReference type="InterPro" id="IPR047951">
    <property type="entry name" value="Transpos_ISL3"/>
</dbReference>
<dbReference type="PANTHER" id="PTHR33498:SF1">
    <property type="entry name" value="TRANSPOSASE FOR INSERTION SEQUENCE ELEMENT IS1557"/>
    <property type="match status" value="1"/>
</dbReference>
<evidence type="ECO:0000313" key="2">
    <source>
        <dbReference type="EMBL" id="CAE6863117.1"/>
    </source>
</evidence>
<evidence type="ECO:0000313" key="3">
    <source>
        <dbReference type="Proteomes" id="UP000674425"/>
    </source>
</evidence>